<comment type="caution">
    <text evidence="2">The sequence shown here is derived from an EMBL/GenBank/DDBJ whole genome shotgun (WGS) entry which is preliminary data.</text>
</comment>
<reference evidence="2" key="1">
    <citation type="journal article" date="2023" name="GigaByte">
        <title>Genome assembly of the bearded iris, Iris pallida Lam.</title>
        <authorList>
            <person name="Bruccoleri R.E."/>
            <person name="Oakeley E.J."/>
            <person name="Faust A.M.E."/>
            <person name="Altorfer M."/>
            <person name="Dessus-Babus S."/>
            <person name="Burckhardt D."/>
            <person name="Oertli M."/>
            <person name="Naumann U."/>
            <person name="Petersen F."/>
            <person name="Wong J."/>
        </authorList>
    </citation>
    <scope>NUCLEOTIDE SEQUENCE</scope>
    <source>
        <strain evidence="2">GSM-AAB239-AS_SAM_17_03QT</strain>
    </source>
</reference>
<proteinExistence type="predicted"/>
<evidence type="ECO:0000313" key="2">
    <source>
        <dbReference type="EMBL" id="KAJ6843050.1"/>
    </source>
</evidence>
<name>A0AAX6HPW4_IRIPA</name>
<accession>A0AAX6HPW4</accession>
<keyword evidence="3" id="KW-1185">Reference proteome</keyword>
<protein>
    <submittedName>
        <fullName evidence="2">Pollen-specific leucine-rich repeat extensin-like protein 3</fullName>
    </submittedName>
</protein>
<evidence type="ECO:0000313" key="3">
    <source>
        <dbReference type="Proteomes" id="UP001140949"/>
    </source>
</evidence>
<dbReference type="AlphaFoldDB" id="A0AAX6HPW4"/>
<sequence>MTGSAPPPISASVKPSRCLHHRAGPAAAADPSAVRATARRATPGGHFAVPVTKRGHRKSVHPMPSADCRSASATPLPGAAVHLHRSATTGTL</sequence>
<dbReference type="EMBL" id="JANAVB010007399">
    <property type="protein sequence ID" value="KAJ6843050.1"/>
    <property type="molecule type" value="Genomic_DNA"/>
</dbReference>
<evidence type="ECO:0000256" key="1">
    <source>
        <dbReference type="SAM" id="MobiDB-lite"/>
    </source>
</evidence>
<organism evidence="2 3">
    <name type="scientific">Iris pallida</name>
    <name type="common">Sweet iris</name>
    <dbReference type="NCBI Taxonomy" id="29817"/>
    <lineage>
        <taxon>Eukaryota</taxon>
        <taxon>Viridiplantae</taxon>
        <taxon>Streptophyta</taxon>
        <taxon>Embryophyta</taxon>
        <taxon>Tracheophyta</taxon>
        <taxon>Spermatophyta</taxon>
        <taxon>Magnoliopsida</taxon>
        <taxon>Liliopsida</taxon>
        <taxon>Asparagales</taxon>
        <taxon>Iridaceae</taxon>
        <taxon>Iridoideae</taxon>
        <taxon>Irideae</taxon>
        <taxon>Iris</taxon>
    </lineage>
</organism>
<reference evidence="2" key="2">
    <citation type="submission" date="2023-04" db="EMBL/GenBank/DDBJ databases">
        <authorList>
            <person name="Bruccoleri R.E."/>
            <person name="Oakeley E.J."/>
            <person name="Faust A.-M."/>
            <person name="Dessus-Babus S."/>
            <person name="Altorfer M."/>
            <person name="Burckhardt D."/>
            <person name="Oertli M."/>
            <person name="Naumann U."/>
            <person name="Petersen F."/>
            <person name="Wong J."/>
        </authorList>
    </citation>
    <scope>NUCLEOTIDE SEQUENCE</scope>
    <source>
        <strain evidence="2">GSM-AAB239-AS_SAM_17_03QT</strain>
        <tissue evidence="2">Leaf</tissue>
    </source>
</reference>
<dbReference type="Proteomes" id="UP001140949">
    <property type="component" value="Unassembled WGS sequence"/>
</dbReference>
<feature type="compositionally biased region" description="Low complexity" evidence="1">
    <location>
        <begin position="24"/>
        <end position="36"/>
    </location>
</feature>
<gene>
    <name evidence="2" type="ORF">M6B38_299895</name>
</gene>
<feature type="region of interest" description="Disordered" evidence="1">
    <location>
        <begin position="1"/>
        <end position="74"/>
    </location>
</feature>